<organism evidence="1 2">
    <name type="scientific">Vitis vinifera</name>
    <name type="common">Grape</name>
    <dbReference type="NCBI Taxonomy" id="29760"/>
    <lineage>
        <taxon>Eukaryota</taxon>
        <taxon>Viridiplantae</taxon>
        <taxon>Streptophyta</taxon>
        <taxon>Embryophyta</taxon>
        <taxon>Tracheophyta</taxon>
        <taxon>Spermatophyta</taxon>
        <taxon>Magnoliopsida</taxon>
        <taxon>eudicotyledons</taxon>
        <taxon>Gunneridae</taxon>
        <taxon>Pentapetalae</taxon>
        <taxon>rosids</taxon>
        <taxon>Vitales</taxon>
        <taxon>Vitaceae</taxon>
        <taxon>Viteae</taxon>
        <taxon>Vitis</taxon>
    </lineage>
</organism>
<name>D7TXE4_VITVI</name>
<dbReference type="PaxDb" id="29760-VIT_14s0081g00170.t01"/>
<protein>
    <submittedName>
        <fullName evidence="1">Uncharacterized protein</fullName>
    </submittedName>
</protein>
<reference evidence="2" key="1">
    <citation type="journal article" date="2007" name="Nature">
        <title>The grapevine genome sequence suggests ancestral hexaploidization in major angiosperm phyla.</title>
        <authorList>
            <consortium name="The French-Italian Public Consortium for Grapevine Genome Characterization."/>
            <person name="Jaillon O."/>
            <person name="Aury J.-M."/>
            <person name="Noel B."/>
            <person name="Policriti A."/>
            <person name="Clepet C."/>
            <person name="Casagrande A."/>
            <person name="Choisne N."/>
            <person name="Aubourg S."/>
            <person name="Vitulo N."/>
            <person name="Jubin C."/>
            <person name="Vezzi A."/>
            <person name="Legeai F."/>
            <person name="Hugueney P."/>
            <person name="Dasilva C."/>
            <person name="Horner D."/>
            <person name="Mica E."/>
            <person name="Jublot D."/>
            <person name="Poulain J."/>
            <person name="Bruyere C."/>
            <person name="Billault A."/>
            <person name="Segurens B."/>
            <person name="Gouyvenoux M."/>
            <person name="Ugarte E."/>
            <person name="Cattonaro F."/>
            <person name="Anthouard V."/>
            <person name="Vico V."/>
            <person name="Del Fabbro C."/>
            <person name="Alaux M."/>
            <person name="Di Gaspero G."/>
            <person name="Dumas V."/>
            <person name="Felice N."/>
            <person name="Paillard S."/>
            <person name="Juman I."/>
            <person name="Moroldo M."/>
            <person name="Scalabrin S."/>
            <person name="Canaguier A."/>
            <person name="Le Clainche I."/>
            <person name="Malacrida G."/>
            <person name="Durand E."/>
            <person name="Pesole G."/>
            <person name="Laucou V."/>
            <person name="Chatelet P."/>
            <person name="Merdinoglu D."/>
            <person name="Delledonne M."/>
            <person name="Pezzotti M."/>
            <person name="Lecharny A."/>
            <person name="Scarpelli C."/>
            <person name="Artiguenave F."/>
            <person name="Pe M.E."/>
            <person name="Valle G."/>
            <person name="Morgante M."/>
            <person name="Caboche M."/>
            <person name="Adam-Blondon A.-F."/>
            <person name="Weissenbach J."/>
            <person name="Quetier F."/>
            <person name="Wincker P."/>
        </authorList>
    </citation>
    <scope>NUCLEOTIDE SEQUENCE [LARGE SCALE GENOMIC DNA]</scope>
    <source>
        <strain evidence="2">cv. Pinot noir / PN40024</strain>
    </source>
</reference>
<evidence type="ECO:0000313" key="2">
    <source>
        <dbReference type="Proteomes" id="UP000009183"/>
    </source>
</evidence>
<dbReference type="Proteomes" id="UP000009183">
    <property type="component" value="Chromosome 14"/>
</dbReference>
<accession>D7TXE4</accession>
<proteinExistence type="predicted"/>
<dbReference type="InParanoid" id="D7TXE4"/>
<sequence length="24" mass="2682">MFSEGEIGVVTNTGFSFFRMRVIG</sequence>
<dbReference type="AlphaFoldDB" id="D7TXE4"/>
<keyword evidence="2" id="KW-1185">Reference proteome</keyword>
<dbReference type="HOGENOM" id="CLU_3421743_0_0_1"/>
<dbReference type="EMBL" id="FN596256">
    <property type="protein sequence ID" value="CBI35199.3"/>
    <property type="molecule type" value="Genomic_DNA"/>
</dbReference>
<gene>
    <name evidence="1" type="ordered locus">VIT_14s0081g00170</name>
</gene>
<evidence type="ECO:0000313" key="1">
    <source>
        <dbReference type="EMBL" id="CBI35199.3"/>
    </source>
</evidence>